<dbReference type="AlphaFoldDB" id="A0A370U9B9"/>
<accession>A0A370U9B9</accession>
<reference evidence="1 2" key="1">
    <citation type="submission" date="2018-06" db="EMBL/GenBank/DDBJ databases">
        <title>Marinomonas sp. YLB-05 draft genome sequence.</title>
        <authorList>
            <person name="Yu L."/>
            <person name="Tang X."/>
        </authorList>
    </citation>
    <scope>NUCLEOTIDE SEQUENCE [LARGE SCALE GENOMIC DNA]</scope>
    <source>
        <strain evidence="1 2">YLB-05</strain>
    </source>
</reference>
<gene>
    <name evidence="1" type="ORF">DN730_08125</name>
</gene>
<dbReference type="InterPro" id="IPR056209">
    <property type="entry name" value="SU10_adaptor"/>
</dbReference>
<organism evidence="1 2">
    <name type="scientific">Marinomonas piezotolerans</name>
    <dbReference type="NCBI Taxonomy" id="2213058"/>
    <lineage>
        <taxon>Bacteria</taxon>
        <taxon>Pseudomonadati</taxon>
        <taxon>Pseudomonadota</taxon>
        <taxon>Gammaproteobacteria</taxon>
        <taxon>Oceanospirillales</taxon>
        <taxon>Oceanospirillaceae</taxon>
        <taxon>Marinomonas</taxon>
    </lineage>
</organism>
<evidence type="ECO:0000313" key="2">
    <source>
        <dbReference type="Proteomes" id="UP000254326"/>
    </source>
</evidence>
<dbReference type="RefSeq" id="WP_115467624.1">
    <property type="nucleotide sequence ID" value="NZ_QKRA01000003.1"/>
</dbReference>
<evidence type="ECO:0000313" key="1">
    <source>
        <dbReference type="EMBL" id="RDL44361.1"/>
    </source>
</evidence>
<protein>
    <submittedName>
        <fullName evidence="1">Uncharacterized protein</fullName>
    </submittedName>
</protein>
<proteinExistence type="predicted"/>
<name>A0A370U9B9_9GAMM</name>
<dbReference type="Proteomes" id="UP000254326">
    <property type="component" value="Unassembled WGS sequence"/>
</dbReference>
<dbReference type="Pfam" id="PF24175">
    <property type="entry name" value="SU10_adaptor"/>
    <property type="match status" value="1"/>
</dbReference>
<keyword evidence="2" id="KW-1185">Reference proteome</keyword>
<dbReference type="EMBL" id="QKRA01000003">
    <property type="protein sequence ID" value="RDL44361.1"/>
    <property type="molecule type" value="Genomic_DNA"/>
</dbReference>
<sequence length="222" mass="24792">MATTTVVSIIKRAQLALNDKTSIVWNERELLDNFNDAVKDIVSRRPDANAINAFLDCTPDSSKQTLPANALRLVDVVRNKDGRVIQETDRLTLDSSRPDWHQSTPTLSVEHYIYDERDPKTFYLYPRPMNNGADPHQIEVVYSTCPEAIDIDDTAIKAGTDTTKIPLDDIYANPLLDFILYRCYSKDLGSAANAQRAASHYQAYGNALNVKLQADAMIATKG</sequence>
<dbReference type="OrthoDB" id="9132369at2"/>
<comment type="caution">
    <text evidence="1">The sequence shown here is derived from an EMBL/GenBank/DDBJ whole genome shotgun (WGS) entry which is preliminary data.</text>
</comment>